<dbReference type="GO" id="GO:0085020">
    <property type="term" value="P:protein K6-linked ubiquitination"/>
    <property type="evidence" value="ECO:0007669"/>
    <property type="project" value="TreeGrafter"/>
</dbReference>
<proteinExistence type="predicted"/>
<dbReference type="Proteomes" id="UP000249467">
    <property type="component" value="Unassembled WGS sequence"/>
</dbReference>
<dbReference type="PROSITE" id="PS50088">
    <property type="entry name" value="ANK_REPEAT"/>
    <property type="match status" value="3"/>
</dbReference>
<accession>A0A2W4WJ14</accession>
<sequence length="180" mass="19559">MTVTRSLNEELIRAVIRCEAIAVQDLLERGADSSTTGGVTLLDRNCVSDRNNFQETVLMTTARHGQTDLVQRLAQMGAELNATNKIGDTALYLAAERGHLYSVKALCELGAEVNTANLGGWTPLMMASALGSIEIVEILLKYKADHRPKNNWNGSALSEARKSFRSNQAVELLIRAGASE</sequence>
<dbReference type="SUPFAM" id="SSF48403">
    <property type="entry name" value="Ankyrin repeat"/>
    <property type="match status" value="1"/>
</dbReference>
<evidence type="ECO:0000256" key="3">
    <source>
        <dbReference type="PROSITE-ProRule" id="PRU00023"/>
    </source>
</evidence>
<protein>
    <submittedName>
        <fullName evidence="4">Uncharacterized protein</fullName>
    </submittedName>
</protein>
<evidence type="ECO:0000256" key="2">
    <source>
        <dbReference type="ARBA" id="ARBA00023043"/>
    </source>
</evidence>
<keyword evidence="2 3" id="KW-0040">ANK repeat</keyword>
<comment type="caution">
    <text evidence="4">The sequence shown here is derived from an EMBL/GenBank/DDBJ whole genome shotgun (WGS) entry which is preliminary data.</text>
</comment>
<dbReference type="Gene3D" id="1.25.40.20">
    <property type="entry name" value="Ankyrin repeat-containing domain"/>
    <property type="match status" value="1"/>
</dbReference>
<keyword evidence="1" id="KW-0677">Repeat</keyword>
<dbReference type="PROSITE" id="PS50297">
    <property type="entry name" value="ANK_REP_REGION"/>
    <property type="match status" value="2"/>
</dbReference>
<feature type="repeat" description="ANK" evidence="3">
    <location>
        <begin position="86"/>
        <end position="118"/>
    </location>
</feature>
<dbReference type="PANTHER" id="PTHR24171">
    <property type="entry name" value="ANKYRIN REPEAT DOMAIN-CONTAINING PROTEIN 39-RELATED"/>
    <property type="match status" value="1"/>
</dbReference>
<dbReference type="EMBL" id="QBML01000001">
    <property type="protein sequence ID" value="PZO45154.1"/>
    <property type="molecule type" value="Genomic_DNA"/>
</dbReference>
<feature type="repeat" description="ANK" evidence="3">
    <location>
        <begin position="119"/>
        <end position="151"/>
    </location>
</feature>
<gene>
    <name evidence="4" type="ORF">DCF19_01290</name>
</gene>
<dbReference type="GO" id="GO:0004842">
    <property type="term" value="F:ubiquitin-protein transferase activity"/>
    <property type="evidence" value="ECO:0007669"/>
    <property type="project" value="TreeGrafter"/>
</dbReference>
<dbReference type="Pfam" id="PF12796">
    <property type="entry name" value="Ank_2"/>
    <property type="match status" value="2"/>
</dbReference>
<dbReference type="SMART" id="SM00248">
    <property type="entry name" value="ANK"/>
    <property type="match status" value="3"/>
</dbReference>
<reference evidence="4 5" key="1">
    <citation type="submission" date="2018-04" db="EMBL/GenBank/DDBJ databases">
        <authorList>
            <person name="Go L.Y."/>
            <person name="Mitchell J.A."/>
        </authorList>
    </citation>
    <scope>NUCLEOTIDE SEQUENCE [LARGE SCALE GENOMIC DNA]</scope>
    <source>
        <strain evidence="4">ULC066bin1</strain>
    </source>
</reference>
<feature type="repeat" description="ANK" evidence="3">
    <location>
        <begin position="53"/>
        <end position="85"/>
    </location>
</feature>
<organism evidence="4 5">
    <name type="scientific">Pseudanabaena frigida</name>
    <dbReference type="NCBI Taxonomy" id="945775"/>
    <lineage>
        <taxon>Bacteria</taxon>
        <taxon>Bacillati</taxon>
        <taxon>Cyanobacteriota</taxon>
        <taxon>Cyanophyceae</taxon>
        <taxon>Pseudanabaenales</taxon>
        <taxon>Pseudanabaenaceae</taxon>
        <taxon>Pseudanabaena</taxon>
    </lineage>
</organism>
<name>A0A2W4WJ14_9CYAN</name>
<evidence type="ECO:0000313" key="5">
    <source>
        <dbReference type="Proteomes" id="UP000249467"/>
    </source>
</evidence>
<evidence type="ECO:0000313" key="4">
    <source>
        <dbReference type="EMBL" id="PZO45154.1"/>
    </source>
</evidence>
<reference evidence="4 5" key="2">
    <citation type="submission" date="2018-06" db="EMBL/GenBank/DDBJ databases">
        <title>Metagenomic assembly of (sub)arctic Cyanobacteria and their associated microbiome from non-axenic cultures.</title>
        <authorList>
            <person name="Baurain D."/>
        </authorList>
    </citation>
    <scope>NUCLEOTIDE SEQUENCE [LARGE SCALE GENOMIC DNA]</scope>
    <source>
        <strain evidence="4">ULC066bin1</strain>
    </source>
</reference>
<dbReference type="InterPro" id="IPR002110">
    <property type="entry name" value="Ankyrin_rpt"/>
</dbReference>
<dbReference type="PANTHER" id="PTHR24171:SF8">
    <property type="entry name" value="BRCA1-ASSOCIATED RING DOMAIN PROTEIN 1"/>
    <property type="match status" value="1"/>
</dbReference>
<dbReference type="InterPro" id="IPR036770">
    <property type="entry name" value="Ankyrin_rpt-contain_sf"/>
</dbReference>
<evidence type="ECO:0000256" key="1">
    <source>
        <dbReference type="ARBA" id="ARBA00022737"/>
    </source>
</evidence>
<dbReference type="AlphaFoldDB" id="A0A2W4WJ14"/>